<evidence type="ECO:0008006" key="10">
    <source>
        <dbReference type="Google" id="ProtNLM"/>
    </source>
</evidence>
<evidence type="ECO:0000256" key="2">
    <source>
        <dbReference type="ARBA" id="ARBA00022448"/>
    </source>
</evidence>
<evidence type="ECO:0000256" key="6">
    <source>
        <dbReference type="ARBA" id="ARBA00023136"/>
    </source>
</evidence>
<dbReference type="AlphaFoldDB" id="A0A0A3HV57"/>
<feature type="transmembrane region" description="Helical" evidence="7">
    <location>
        <begin position="346"/>
        <end position="366"/>
    </location>
</feature>
<dbReference type="OrthoDB" id="2381825at2"/>
<dbReference type="EMBL" id="JPVO01000055">
    <property type="protein sequence ID" value="KGR74193.1"/>
    <property type="molecule type" value="Genomic_DNA"/>
</dbReference>
<accession>A0A0A3HV57</accession>
<comment type="caution">
    <text evidence="8">The sequence shown here is derived from an EMBL/GenBank/DDBJ whole genome shotgun (WGS) entry which is preliminary data.</text>
</comment>
<organism evidence="8 9">
    <name type="scientific">Ureibacillus sinduriensis BLB-1 = JCM 15800</name>
    <dbReference type="NCBI Taxonomy" id="1384057"/>
    <lineage>
        <taxon>Bacteria</taxon>
        <taxon>Bacillati</taxon>
        <taxon>Bacillota</taxon>
        <taxon>Bacilli</taxon>
        <taxon>Bacillales</taxon>
        <taxon>Caryophanaceae</taxon>
        <taxon>Ureibacillus</taxon>
    </lineage>
</organism>
<dbReference type="SUPFAM" id="SSF103473">
    <property type="entry name" value="MFS general substrate transporter"/>
    <property type="match status" value="1"/>
</dbReference>
<sequence>MKFEKELLKNKNLVIVLTSQLLFQLALWIGLIGNLHFLQKNVESHLLQSIFLVSGSVFSVLIAPYAGRLIDGVAKKNILLTVGILRMISVGFMFIALATDSVWWMLAYSIGVSCSASFFEPALQAIIVEITEEKDLIIANSLNLNIVTLSRIFGATIGGLLLTVISLSSLYAISFGAFLFVFLITFSLDMKDDGFIRKIKKKVEFREVFLVISERFDIKMILFLSIIPTIFIAGFNLFIVEISSIQNNSSIKGILYAVEGISLILSSTFISKRVKNINRIYCLLVSSFLIVVVLFLLSFSNILLLPILAFGLFGFAYGIFNPISNTFSQETIPNEFHGRFFAFKSMIDRTLIQISMVSIGFLLDLIRFNKVVITLGFLAFILVLIFTIIYINKELSSKRREETSTNSTR</sequence>
<evidence type="ECO:0000256" key="4">
    <source>
        <dbReference type="ARBA" id="ARBA00022692"/>
    </source>
</evidence>
<feature type="transmembrane region" description="Helical" evidence="7">
    <location>
        <begin position="372"/>
        <end position="391"/>
    </location>
</feature>
<dbReference type="GO" id="GO:0005886">
    <property type="term" value="C:plasma membrane"/>
    <property type="evidence" value="ECO:0007669"/>
    <property type="project" value="UniProtKB-SubCell"/>
</dbReference>
<keyword evidence="2" id="KW-0813">Transport</keyword>
<proteinExistence type="predicted"/>
<dbReference type="Pfam" id="PF07690">
    <property type="entry name" value="MFS_1"/>
    <property type="match status" value="1"/>
</dbReference>
<evidence type="ECO:0000256" key="3">
    <source>
        <dbReference type="ARBA" id="ARBA00022475"/>
    </source>
</evidence>
<keyword evidence="6 7" id="KW-0472">Membrane</keyword>
<feature type="transmembrane region" description="Helical" evidence="7">
    <location>
        <begin position="45"/>
        <end position="66"/>
    </location>
</feature>
<feature type="transmembrane region" description="Helical" evidence="7">
    <location>
        <begin position="78"/>
        <end position="97"/>
    </location>
</feature>
<evidence type="ECO:0000313" key="9">
    <source>
        <dbReference type="Proteomes" id="UP000030408"/>
    </source>
</evidence>
<dbReference type="Gene3D" id="1.20.1250.20">
    <property type="entry name" value="MFS general substrate transporter like domains"/>
    <property type="match status" value="1"/>
</dbReference>
<protein>
    <recommendedName>
        <fullName evidence="10">MFS transporter</fullName>
    </recommendedName>
</protein>
<dbReference type="RefSeq" id="WP_036203774.1">
    <property type="nucleotide sequence ID" value="NZ_AVCY01000001.1"/>
</dbReference>
<evidence type="ECO:0000256" key="1">
    <source>
        <dbReference type="ARBA" id="ARBA00004651"/>
    </source>
</evidence>
<feature type="transmembrane region" description="Helical" evidence="7">
    <location>
        <begin position="12"/>
        <end position="33"/>
    </location>
</feature>
<dbReference type="Proteomes" id="UP000030408">
    <property type="component" value="Unassembled WGS sequence"/>
</dbReference>
<keyword evidence="4 7" id="KW-0812">Transmembrane</keyword>
<dbReference type="GO" id="GO:0022857">
    <property type="term" value="F:transmembrane transporter activity"/>
    <property type="evidence" value="ECO:0007669"/>
    <property type="project" value="InterPro"/>
</dbReference>
<feature type="transmembrane region" description="Helical" evidence="7">
    <location>
        <begin position="303"/>
        <end position="320"/>
    </location>
</feature>
<feature type="transmembrane region" description="Helical" evidence="7">
    <location>
        <begin position="221"/>
        <end position="242"/>
    </location>
</feature>
<gene>
    <name evidence="8" type="ORF">CD33_19590</name>
</gene>
<evidence type="ECO:0000256" key="7">
    <source>
        <dbReference type="SAM" id="Phobius"/>
    </source>
</evidence>
<dbReference type="InterPro" id="IPR036259">
    <property type="entry name" value="MFS_trans_sf"/>
</dbReference>
<evidence type="ECO:0000256" key="5">
    <source>
        <dbReference type="ARBA" id="ARBA00022989"/>
    </source>
</evidence>
<feature type="transmembrane region" description="Helical" evidence="7">
    <location>
        <begin position="171"/>
        <end position="190"/>
    </location>
</feature>
<evidence type="ECO:0000313" key="8">
    <source>
        <dbReference type="EMBL" id="KGR74193.1"/>
    </source>
</evidence>
<comment type="subcellular location">
    <subcellularLocation>
        <location evidence="1">Cell membrane</location>
        <topology evidence="1">Multi-pass membrane protein</topology>
    </subcellularLocation>
</comment>
<feature type="transmembrane region" description="Helical" evidence="7">
    <location>
        <begin position="254"/>
        <end position="271"/>
    </location>
</feature>
<keyword evidence="9" id="KW-1185">Reference proteome</keyword>
<dbReference type="STRING" id="1384057.CD33_19590"/>
<keyword evidence="3" id="KW-1003">Cell membrane</keyword>
<keyword evidence="5 7" id="KW-1133">Transmembrane helix</keyword>
<name>A0A0A3HV57_9BACL</name>
<dbReference type="PANTHER" id="PTHR43266">
    <property type="entry name" value="MACROLIDE-EFFLUX PROTEIN"/>
    <property type="match status" value="1"/>
</dbReference>
<dbReference type="CDD" id="cd06173">
    <property type="entry name" value="MFS_MefA_like"/>
    <property type="match status" value="1"/>
</dbReference>
<feature type="transmembrane region" description="Helical" evidence="7">
    <location>
        <begin position="280"/>
        <end position="297"/>
    </location>
</feature>
<dbReference type="PANTHER" id="PTHR43266:SF7">
    <property type="entry name" value="TRANSPORTER, PUTATIVE-RELATED"/>
    <property type="match status" value="1"/>
</dbReference>
<reference evidence="8 9" key="1">
    <citation type="submission" date="2014-02" db="EMBL/GenBank/DDBJ databases">
        <title>Draft genome sequence of Lysinibacillus sinduriensis JCM 15800.</title>
        <authorList>
            <person name="Zhang F."/>
            <person name="Wang G."/>
            <person name="Zhang L."/>
        </authorList>
    </citation>
    <scope>NUCLEOTIDE SEQUENCE [LARGE SCALE GENOMIC DNA]</scope>
    <source>
        <strain evidence="8 9">JCM 15800</strain>
    </source>
</reference>
<dbReference type="eggNOG" id="COG2814">
    <property type="taxonomic scope" value="Bacteria"/>
</dbReference>
<dbReference type="InterPro" id="IPR011701">
    <property type="entry name" value="MFS"/>
</dbReference>